<keyword evidence="2" id="KW-1185">Reference proteome</keyword>
<dbReference type="EMBL" id="OY660878">
    <property type="protein sequence ID" value="CAJ1074166.1"/>
    <property type="molecule type" value="Genomic_DNA"/>
</dbReference>
<evidence type="ECO:0000313" key="1">
    <source>
        <dbReference type="EMBL" id="CAJ1074166.1"/>
    </source>
</evidence>
<evidence type="ECO:0000313" key="2">
    <source>
        <dbReference type="Proteomes" id="UP001178508"/>
    </source>
</evidence>
<accession>A0AAV1GJF9</accession>
<protein>
    <submittedName>
        <fullName evidence="1">Uncharacterized protein</fullName>
    </submittedName>
</protein>
<dbReference type="AlphaFoldDB" id="A0AAV1GJF9"/>
<name>A0AAV1GJF9_XYRNO</name>
<gene>
    <name evidence="1" type="ORF">XNOV1_A013261</name>
</gene>
<reference evidence="1" key="1">
    <citation type="submission" date="2023-08" db="EMBL/GenBank/DDBJ databases">
        <authorList>
            <person name="Alioto T."/>
            <person name="Alioto T."/>
            <person name="Gomez Garrido J."/>
        </authorList>
    </citation>
    <scope>NUCLEOTIDE SEQUENCE</scope>
</reference>
<proteinExistence type="predicted"/>
<sequence length="88" mass="9790">MARNTVLWRDVGSDEGEPASLLLQPSLKCSPSALSQSCASTPQQSSNARLVRLYAAVQSGRTFFCSTAQRIREREEGRNKTILYTIKR</sequence>
<dbReference type="Proteomes" id="UP001178508">
    <property type="component" value="Chromosome 15"/>
</dbReference>
<organism evidence="1 2">
    <name type="scientific">Xyrichtys novacula</name>
    <name type="common">Pearly razorfish</name>
    <name type="synonym">Hemipteronotus novacula</name>
    <dbReference type="NCBI Taxonomy" id="13765"/>
    <lineage>
        <taxon>Eukaryota</taxon>
        <taxon>Metazoa</taxon>
        <taxon>Chordata</taxon>
        <taxon>Craniata</taxon>
        <taxon>Vertebrata</taxon>
        <taxon>Euteleostomi</taxon>
        <taxon>Actinopterygii</taxon>
        <taxon>Neopterygii</taxon>
        <taxon>Teleostei</taxon>
        <taxon>Neoteleostei</taxon>
        <taxon>Acanthomorphata</taxon>
        <taxon>Eupercaria</taxon>
        <taxon>Labriformes</taxon>
        <taxon>Labridae</taxon>
        <taxon>Xyrichtys</taxon>
    </lineage>
</organism>